<reference evidence="3" key="1">
    <citation type="submission" date="2020-03" db="EMBL/GenBank/DDBJ databases">
        <title>The deep terrestrial virosphere.</title>
        <authorList>
            <person name="Holmfeldt K."/>
            <person name="Nilsson E."/>
            <person name="Simone D."/>
            <person name="Lopez-Fernandez M."/>
            <person name="Wu X."/>
            <person name="de Brujin I."/>
            <person name="Lundin D."/>
            <person name="Andersson A."/>
            <person name="Bertilsson S."/>
            <person name="Dopson M."/>
        </authorList>
    </citation>
    <scope>NUCLEOTIDE SEQUENCE</scope>
    <source>
        <strain evidence="2">MM415A02385</strain>
        <strain evidence="3">MM415B02353</strain>
    </source>
</reference>
<feature type="compositionally biased region" description="Low complexity" evidence="1">
    <location>
        <begin position="119"/>
        <end position="133"/>
    </location>
</feature>
<feature type="region of interest" description="Disordered" evidence="1">
    <location>
        <begin position="106"/>
        <end position="133"/>
    </location>
</feature>
<dbReference type="InterPro" id="IPR036388">
    <property type="entry name" value="WH-like_DNA-bd_sf"/>
</dbReference>
<dbReference type="Gene3D" id="1.10.10.10">
    <property type="entry name" value="Winged helix-like DNA-binding domain superfamily/Winged helix DNA-binding domain"/>
    <property type="match status" value="1"/>
</dbReference>
<gene>
    <name evidence="2" type="ORF">MM415A02385_0004</name>
    <name evidence="3" type="ORF">MM415B02353_0004</name>
</gene>
<evidence type="ECO:0000256" key="1">
    <source>
        <dbReference type="SAM" id="MobiDB-lite"/>
    </source>
</evidence>
<evidence type="ECO:0000313" key="2">
    <source>
        <dbReference type="EMBL" id="QJA73397.1"/>
    </source>
</evidence>
<evidence type="ECO:0000313" key="3">
    <source>
        <dbReference type="EMBL" id="QJA90533.1"/>
    </source>
</evidence>
<dbReference type="AlphaFoldDB" id="A0A6M3L7Z9"/>
<dbReference type="EMBL" id="MT142920">
    <property type="protein sequence ID" value="QJA90533.1"/>
    <property type="molecule type" value="Genomic_DNA"/>
</dbReference>
<dbReference type="Pfam" id="PF13730">
    <property type="entry name" value="HTH_36"/>
    <property type="match status" value="1"/>
</dbReference>
<protein>
    <submittedName>
        <fullName evidence="3">Putative DNA binding, helix-turn-helix domain containing protein</fullName>
    </submittedName>
</protein>
<proteinExistence type="predicted"/>
<name>A0A6M3L7Z9_9ZZZZ</name>
<dbReference type="EMBL" id="MT142024">
    <property type="protein sequence ID" value="QJA73397.1"/>
    <property type="molecule type" value="Genomic_DNA"/>
</dbReference>
<organism evidence="3">
    <name type="scientific">viral metagenome</name>
    <dbReference type="NCBI Taxonomy" id="1070528"/>
    <lineage>
        <taxon>unclassified sequences</taxon>
        <taxon>metagenomes</taxon>
        <taxon>organismal metagenomes</taxon>
    </lineage>
</organism>
<accession>A0A6M3L7Z9</accession>
<sequence>MSWELSAKVFKTDPKLLPPGEKLVMLALAEHGGDDGEHIFPSVERVALKTSLSERTVQRILKKLTEKGLLRIVAPSTRHFPTQYEIVVERCVKSPKWAKLETRTQMSGGVTPCHPTPHSGVTSMTSGVTSTTSGVTKLVTLKEDLKREENYTVGAEPPNGSPPMLDIPLIERDGSFTVTKQMVEEWAETFPGVDVRRKLLHIRQWNRDNPSRRKTKAGIRKHITGWLAREQDKPPAAGAKPRLEGRL</sequence>